<evidence type="ECO:0000256" key="7">
    <source>
        <dbReference type="ARBA" id="ARBA00023288"/>
    </source>
</evidence>
<protein>
    <recommendedName>
        <fullName evidence="8">Variable large protein</fullName>
    </recommendedName>
</protein>
<evidence type="ECO:0000256" key="8">
    <source>
        <dbReference type="RuleBase" id="RU363105"/>
    </source>
</evidence>
<evidence type="ECO:0000313" key="9">
    <source>
        <dbReference type="EMBL" id="AHH11248.1"/>
    </source>
</evidence>
<evidence type="ECO:0000256" key="2">
    <source>
        <dbReference type="ARBA" id="ARBA00004459"/>
    </source>
</evidence>
<proteinExistence type="predicted"/>
<feature type="chain" id="PRO_5016485868" description="Variable large protein" evidence="8">
    <location>
        <begin position="31"/>
        <end position="310"/>
    </location>
</feature>
<keyword evidence="4 8" id="KW-0472">Membrane</keyword>
<organism evidence="9">
    <name type="scientific">Borrelia coriaceae ATCC 43381</name>
    <dbReference type="NCBI Taxonomy" id="1408429"/>
    <lineage>
        <taxon>Bacteria</taxon>
        <taxon>Pseudomonadati</taxon>
        <taxon>Spirochaetota</taxon>
        <taxon>Spirochaetia</taxon>
        <taxon>Spirochaetales</taxon>
        <taxon>Borreliaceae</taxon>
        <taxon>Borrelia</taxon>
    </lineage>
</organism>
<evidence type="ECO:0000256" key="5">
    <source>
        <dbReference type="ARBA" id="ARBA00023139"/>
    </source>
</evidence>
<keyword evidence="7 8" id="KW-0449">Lipoprotein</keyword>
<dbReference type="RefSeq" id="WP_051428609.1">
    <property type="nucleotide sequence ID" value="NZ_CP005748.1"/>
</dbReference>
<keyword evidence="3 8" id="KW-0732">Signal</keyword>
<comment type="function">
    <text evidence="1 8">The Vlp and Vsp proteins are antigenically distinct proteins, only one vlp or vsp gene is transcriptionally active at any one time. Switching between these genes is a mechanism of host immune response evasion.</text>
</comment>
<sequence length="310" mass="32753">MKINIKNIRIKNICAILFIFLFLSCNNSGESEVGKLQKEKDFLYSLANLGNDFSNIFTSFGDTIGSVLGFNAETKKSEVADYFKKIQTTIEGTKTAFEKLVADMKAANNPNADAVEKEVEKLVSEKLNNIIEGSKIAFGAIDSDDDLLGNIAAVSGAEAVGSEVTKLIDGVKNIVKTGTDEAGKLFASDNAGTASNAKKSADILQAMIGSEPIAAAKLLKAKDGTIAGAIALRAMTKGGKFANATSSDGDYVAAVKGVAVGAVTKALNTLTIAIRKTIDEGLNKKVKDVMNITPETIPVTYDRNTPETKK</sequence>
<gene>
    <name evidence="9" type="ORF">BCO_0128901</name>
</gene>
<comment type="subcellular location">
    <subcellularLocation>
        <location evidence="2 8">Cell outer membrane</location>
        <topology evidence="2 8">Lipid-anchor</topology>
    </subcellularLocation>
</comment>
<evidence type="ECO:0000256" key="4">
    <source>
        <dbReference type="ARBA" id="ARBA00023136"/>
    </source>
</evidence>
<keyword evidence="9" id="KW-0614">Plasmid</keyword>
<evidence type="ECO:0000256" key="1">
    <source>
        <dbReference type="ARBA" id="ARBA00003932"/>
    </source>
</evidence>
<keyword evidence="6 8" id="KW-0998">Cell outer membrane</keyword>
<dbReference type="GO" id="GO:0009279">
    <property type="term" value="C:cell outer membrane"/>
    <property type="evidence" value="ECO:0007669"/>
    <property type="project" value="UniProtKB-SubCell"/>
</dbReference>
<reference evidence="9" key="1">
    <citation type="submission" date="2013-04" db="EMBL/GenBank/DDBJ databases">
        <title>Comparative Genomics of Relapsing Fever Spirochetes.</title>
        <authorList>
            <person name="Schwan T.G."/>
            <person name="Raffel S.J."/>
            <person name="Porcella S.F."/>
            <person name="Martens C.A."/>
            <person name="Bruno D.P."/>
            <person name="Ricklefs S.M."/>
            <person name="Barbian K.B."/>
        </authorList>
    </citation>
    <scope>NUCLEOTIDE SEQUENCE</scope>
    <source>
        <strain evidence="9">Co53</strain>
        <plasmid evidence="9">unnamed</plasmid>
    </source>
</reference>
<feature type="signal peptide" evidence="8">
    <location>
        <begin position="1"/>
        <end position="30"/>
    </location>
</feature>
<accession>W5SX15</accession>
<dbReference type="InterPro" id="IPR000680">
    <property type="entry name" value="Borrelia_lipo"/>
</dbReference>
<dbReference type="AlphaFoldDB" id="W5SX15"/>
<dbReference type="EMBL" id="CP005748">
    <property type="protein sequence ID" value="AHH11248.1"/>
    <property type="molecule type" value="Genomic_DNA"/>
</dbReference>
<evidence type="ECO:0000256" key="3">
    <source>
        <dbReference type="ARBA" id="ARBA00022729"/>
    </source>
</evidence>
<dbReference type="SUPFAM" id="SSF74748">
    <property type="entry name" value="Variable surface antigen VlsE"/>
    <property type="match status" value="1"/>
</dbReference>
<dbReference type="HOGENOM" id="CLU_054711_0_0_12"/>
<dbReference type="Pfam" id="PF00921">
    <property type="entry name" value="Lipoprotein_2"/>
    <property type="match status" value="1"/>
</dbReference>
<name>W5SX15_9SPIR</name>
<geneLocation type="plasmid" evidence="9">
    <name>unnamed</name>
</geneLocation>
<evidence type="ECO:0000256" key="6">
    <source>
        <dbReference type="ARBA" id="ARBA00023237"/>
    </source>
</evidence>
<dbReference type="PROSITE" id="PS51257">
    <property type="entry name" value="PROKAR_LIPOPROTEIN"/>
    <property type="match status" value="1"/>
</dbReference>
<keyword evidence="5 8" id="KW-0564">Palmitate</keyword>